<evidence type="ECO:0000256" key="3">
    <source>
        <dbReference type="SAM" id="MobiDB-lite"/>
    </source>
</evidence>
<gene>
    <name evidence="5" type="ORF">DFR70_103708</name>
</gene>
<dbReference type="PANTHER" id="PTHR37042:SF4">
    <property type="entry name" value="OUTER MEMBRANE PROTEIN RV1973"/>
    <property type="match status" value="1"/>
</dbReference>
<dbReference type="OrthoDB" id="4774723at2"/>
<evidence type="ECO:0000313" key="6">
    <source>
        <dbReference type="Proteomes" id="UP000247569"/>
    </source>
</evidence>
<dbReference type="PANTHER" id="PTHR37042">
    <property type="entry name" value="OUTER MEMBRANE PROTEIN RV1973"/>
    <property type="match status" value="1"/>
</dbReference>
<evidence type="ECO:0000256" key="1">
    <source>
        <dbReference type="ARBA" id="ARBA00004370"/>
    </source>
</evidence>
<dbReference type="Proteomes" id="UP000247569">
    <property type="component" value="Unassembled WGS sequence"/>
</dbReference>
<keyword evidence="4" id="KW-0812">Transmembrane</keyword>
<organism evidence="5 6">
    <name type="scientific">Nocardia tenerifensis</name>
    <dbReference type="NCBI Taxonomy" id="228006"/>
    <lineage>
        <taxon>Bacteria</taxon>
        <taxon>Bacillati</taxon>
        <taxon>Actinomycetota</taxon>
        <taxon>Actinomycetes</taxon>
        <taxon>Mycobacteriales</taxon>
        <taxon>Nocardiaceae</taxon>
        <taxon>Nocardia</taxon>
    </lineage>
</organism>
<proteinExistence type="predicted"/>
<feature type="compositionally biased region" description="Low complexity" evidence="3">
    <location>
        <begin position="26"/>
        <end position="78"/>
    </location>
</feature>
<keyword evidence="6" id="KW-1185">Reference proteome</keyword>
<protein>
    <submittedName>
        <fullName evidence="5">Mce-associated membrane protein</fullName>
    </submittedName>
</protein>
<name>A0A318K9L6_9NOCA</name>
<keyword evidence="4" id="KW-1133">Transmembrane helix</keyword>
<dbReference type="RefSeq" id="WP_051186241.1">
    <property type="nucleotide sequence ID" value="NZ_QJKF01000003.1"/>
</dbReference>
<dbReference type="GO" id="GO:0016020">
    <property type="term" value="C:membrane"/>
    <property type="evidence" value="ECO:0007669"/>
    <property type="project" value="UniProtKB-SubCell"/>
</dbReference>
<comment type="caution">
    <text evidence="5">The sequence shown here is derived from an EMBL/GenBank/DDBJ whole genome shotgun (WGS) entry which is preliminary data.</text>
</comment>
<feature type="transmembrane region" description="Helical" evidence="4">
    <location>
        <begin position="140"/>
        <end position="163"/>
    </location>
</feature>
<sequence length="296" mass="30679">MSDDNADQRRTRRRAVRSVGPPVEETASSAVTSVPAADAGKAPAAEPGKPAAASSGSAGPAADVHSHPAAADAPTDAAVIESDTAQAEQDARDTAGVDVVDTAGAEVADRVDGEPVELGKSSTDVSGDDKPKTRSGSRRMTTLAAAAVLVVALLVAGALATVVQAHSIDTRDARRAEYVQTARQAILNLTTIRADSAKEDIDRILELASGQFKNEFDGRVDPFMNIVQQAKVVSNGEIVEAAVESDDDNSAKVLVAAKQTLTNAGQEGPQTRFYRFRVTVSEGDSGLTVSKVEFVA</sequence>
<evidence type="ECO:0000313" key="5">
    <source>
        <dbReference type="EMBL" id="PXX66952.1"/>
    </source>
</evidence>
<feature type="region of interest" description="Disordered" evidence="3">
    <location>
        <begin position="1"/>
        <end position="138"/>
    </location>
</feature>
<evidence type="ECO:0000256" key="2">
    <source>
        <dbReference type="ARBA" id="ARBA00023136"/>
    </source>
</evidence>
<keyword evidence="2 4" id="KW-0472">Membrane</keyword>
<reference evidence="5 6" key="1">
    <citation type="submission" date="2018-05" db="EMBL/GenBank/DDBJ databases">
        <title>Genomic Encyclopedia of Type Strains, Phase IV (KMG-IV): sequencing the most valuable type-strain genomes for metagenomic binning, comparative biology and taxonomic classification.</title>
        <authorList>
            <person name="Goeker M."/>
        </authorList>
    </citation>
    <scope>NUCLEOTIDE SEQUENCE [LARGE SCALE GENOMIC DNA]</scope>
    <source>
        <strain evidence="5 6">DSM 44704</strain>
    </source>
</reference>
<comment type="subcellular location">
    <subcellularLocation>
        <location evidence="1">Membrane</location>
    </subcellularLocation>
</comment>
<evidence type="ECO:0000256" key="4">
    <source>
        <dbReference type="SAM" id="Phobius"/>
    </source>
</evidence>
<accession>A0A318K9L6</accession>
<dbReference type="EMBL" id="QJKF01000003">
    <property type="protein sequence ID" value="PXX66952.1"/>
    <property type="molecule type" value="Genomic_DNA"/>
</dbReference>
<dbReference type="AlphaFoldDB" id="A0A318K9L6"/>